<evidence type="ECO:0000256" key="7">
    <source>
        <dbReference type="SAM" id="MobiDB-lite"/>
    </source>
</evidence>
<name>A0ABD6B3J1_9EURY</name>
<dbReference type="SMART" id="SM00388">
    <property type="entry name" value="HisKA"/>
    <property type="match status" value="1"/>
</dbReference>
<dbReference type="Gene3D" id="3.30.450.20">
    <property type="entry name" value="PAS domain"/>
    <property type="match status" value="1"/>
</dbReference>
<evidence type="ECO:0000256" key="1">
    <source>
        <dbReference type="ARBA" id="ARBA00000085"/>
    </source>
</evidence>
<keyword evidence="10" id="KW-1185">Reference proteome</keyword>
<evidence type="ECO:0000256" key="2">
    <source>
        <dbReference type="ARBA" id="ARBA00012438"/>
    </source>
</evidence>
<dbReference type="InterPro" id="IPR036890">
    <property type="entry name" value="HATPase_C_sf"/>
</dbReference>
<evidence type="ECO:0000256" key="3">
    <source>
        <dbReference type="ARBA" id="ARBA00022553"/>
    </source>
</evidence>
<dbReference type="EMBL" id="JBHUDH010000023">
    <property type="protein sequence ID" value="MFD1525267.1"/>
    <property type="molecule type" value="Genomic_DNA"/>
</dbReference>
<dbReference type="InterPro" id="IPR036097">
    <property type="entry name" value="HisK_dim/P_sf"/>
</dbReference>
<dbReference type="InterPro" id="IPR050736">
    <property type="entry name" value="Sensor_HK_Regulatory"/>
</dbReference>
<dbReference type="PRINTS" id="PR00344">
    <property type="entry name" value="BCTRLSENSOR"/>
</dbReference>
<proteinExistence type="predicted"/>
<dbReference type="Proteomes" id="UP001597111">
    <property type="component" value="Unassembled WGS sequence"/>
</dbReference>
<dbReference type="InterPro" id="IPR029016">
    <property type="entry name" value="GAF-like_dom_sf"/>
</dbReference>
<dbReference type="InterPro" id="IPR003594">
    <property type="entry name" value="HATPase_dom"/>
</dbReference>
<evidence type="ECO:0000259" key="8">
    <source>
        <dbReference type="PROSITE" id="PS50109"/>
    </source>
</evidence>
<evidence type="ECO:0000256" key="6">
    <source>
        <dbReference type="ARBA" id="ARBA00023012"/>
    </source>
</evidence>
<sequence>MNDSTAAAALDAVDALFFVLEDGRIAEWNTATDEATAEQSLADRPFAALFDDSDAVEHAIERAAASGDATVEAEFPGAGCAYEFELERLDDGRIAVLGHDISERQAQRRELEKRERVLKRTHEVIADGDRSFDEQIRALLGLAREELGLAAGSLSRVRGEETDFEIVDGGGPIRERESIPVDETFCDVVVADRETLVINDARSDDRVVDRDTHADRGVACYLGAPVYLGDEVYGSLCFYDTEARSVEFSPWDVTLVDLLAQWVSYELRRRRDTERLRQQNEKLDRFASIVSHDLRNPLNVVSGSLELAKETGDAEHFDRAESGVARMETLIDDMLALARAGDAIDDTEPVELASVARESWSGVDTGTATLTIATESTILADRDRLRQLLENLFRNAIEHSSTDSRQGENGGSADETPTPTTDGGSLTVTVGDVTEDGHVVGFYVADDGVGIDADSREDVFESGFTTSEDGTGFGLAIVGEITDAHGWDVSLVEGEDGGARFEFTGVELVENEN</sequence>
<reference evidence="9 10" key="1">
    <citation type="journal article" date="2019" name="Int. J. Syst. Evol. Microbiol.">
        <title>The Global Catalogue of Microorganisms (GCM) 10K type strain sequencing project: providing services to taxonomists for standard genome sequencing and annotation.</title>
        <authorList>
            <consortium name="The Broad Institute Genomics Platform"/>
            <consortium name="The Broad Institute Genome Sequencing Center for Infectious Disease"/>
            <person name="Wu L."/>
            <person name="Ma J."/>
        </authorList>
    </citation>
    <scope>NUCLEOTIDE SEQUENCE [LARGE SCALE GENOMIC DNA]</scope>
    <source>
        <strain evidence="9 10">CGMCC 1.12285</strain>
    </source>
</reference>
<dbReference type="InterPro" id="IPR003018">
    <property type="entry name" value="GAF"/>
</dbReference>
<dbReference type="PROSITE" id="PS50109">
    <property type="entry name" value="HIS_KIN"/>
    <property type="match status" value="1"/>
</dbReference>
<dbReference type="SMART" id="SM00065">
    <property type="entry name" value="GAF"/>
    <property type="match status" value="1"/>
</dbReference>
<dbReference type="SUPFAM" id="SSF47384">
    <property type="entry name" value="Homodimeric domain of signal transducing histidine kinase"/>
    <property type="match status" value="1"/>
</dbReference>
<dbReference type="InterPro" id="IPR004358">
    <property type="entry name" value="Sig_transdc_His_kin-like_C"/>
</dbReference>
<dbReference type="GO" id="GO:0004673">
    <property type="term" value="F:protein histidine kinase activity"/>
    <property type="evidence" value="ECO:0007669"/>
    <property type="project" value="UniProtKB-EC"/>
</dbReference>
<dbReference type="Gene3D" id="3.30.565.10">
    <property type="entry name" value="Histidine kinase-like ATPase, C-terminal domain"/>
    <property type="match status" value="1"/>
</dbReference>
<feature type="region of interest" description="Disordered" evidence="7">
    <location>
        <begin position="399"/>
        <end position="426"/>
    </location>
</feature>
<keyword evidence="6" id="KW-0902">Two-component regulatory system</keyword>
<dbReference type="GO" id="GO:0000160">
    <property type="term" value="P:phosphorelay signal transduction system"/>
    <property type="evidence" value="ECO:0007669"/>
    <property type="project" value="UniProtKB-KW"/>
</dbReference>
<dbReference type="GO" id="GO:0005524">
    <property type="term" value="F:ATP binding"/>
    <property type="evidence" value="ECO:0007669"/>
    <property type="project" value="UniProtKB-KW"/>
</dbReference>
<dbReference type="RefSeq" id="WP_379818032.1">
    <property type="nucleotide sequence ID" value="NZ_JBHUDH010000023.1"/>
</dbReference>
<evidence type="ECO:0000313" key="9">
    <source>
        <dbReference type="EMBL" id="MFD1525267.1"/>
    </source>
</evidence>
<dbReference type="Pfam" id="PF00512">
    <property type="entry name" value="HisKA"/>
    <property type="match status" value="1"/>
</dbReference>
<feature type="compositionally biased region" description="Polar residues" evidence="7">
    <location>
        <begin position="415"/>
        <end position="426"/>
    </location>
</feature>
<gene>
    <name evidence="9" type="ORF">ACFR9S_02980</name>
</gene>
<evidence type="ECO:0000256" key="4">
    <source>
        <dbReference type="ARBA" id="ARBA00022679"/>
    </source>
</evidence>
<evidence type="ECO:0000256" key="5">
    <source>
        <dbReference type="ARBA" id="ARBA00022777"/>
    </source>
</evidence>
<dbReference type="PANTHER" id="PTHR43711">
    <property type="entry name" value="TWO-COMPONENT HISTIDINE KINASE"/>
    <property type="match status" value="1"/>
</dbReference>
<feature type="domain" description="Histidine kinase" evidence="8">
    <location>
        <begin position="289"/>
        <end position="504"/>
    </location>
</feature>
<dbReference type="CDD" id="cd00082">
    <property type="entry name" value="HisKA"/>
    <property type="match status" value="1"/>
</dbReference>
<dbReference type="SUPFAM" id="SSF55874">
    <property type="entry name" value="ATPase domain of HSP90 chaperone/DNA topoisomerase II/histidine kinase"/>
    <property type="match status" value="1"/>
</dbReference>
<keyword evidence="9" id="KW-0547">Nucleotide-binding</keyword>
<dbReference type="Pfam" id="PF01590">
    <property type="entry name" value="GAF"/>
    <property type="match status" value="1"/>
</dbReference>
<dbReference type="SUPFAM" id="SSF55781">
    <property type="entry name" value="GAF domain-like"/>
    <property type="match status" value="1"/>
</dbReference>
<keyword evidence="3" id="KW-0597">Phosphoprotein</keyword>
<organism evidence="9 10">
    <name type="scientific">Halolamina salina</name>
    <dbReference type="NCBI Taxonomy" id="1220023"/>
    <lineage>
        <taxon>Archaea</taxon>
        <taxon>Methanobacteriati</taxon>
        <taxon>Methanobacteriota</taxon>
        <taxon>Stenosarchaea group</taxon>
        <taxon>Halobacteria</taxon>
        <taxon>Halobacteriales</taxon>
        <taxon>Haloferacaceae</taxon>
    </lineage>
</organism>
<comment type="caution">
    <text evidence="9">The sequence shown here is derived from an EMBL/GenBank/DDBJ whole genome shotgun (WGS) entry which is preliminary data.</text>
</comment>
<dbReference type="AlphaFoldDB" id="A0ABD6B3J1"/>
<dbReference type="Pfam" id="PF02518">
    <property type="entry name" value="HATPase_c"/>
    <property type="match status" value="1"/>
</dbReference>
<dbReference type="InterPro" id="IPR005467">
    <property type="entry name" value="His_kinase_dom"/>
</dbReference>
<keyword evidence="9" id="KW-0067">ATP-binding</keyword>
<dbReference type="EC" id="2.7.13.3" evidence="2"/>
<dbReference type="SMART" id="SM00387">
    <property type="entry name" value="HATPase_c"/>
    <property type="match status" value="1"/>
</dbReference>
<keyword evidence="5" id="KW-0418">Kinase</keyword>
<comment type="catalytic activity">
    <reaction evidence="1">
        <text>ATP + protein L-histidine = ADP + protein N-phospho-L-histidine.</text>
        <dbReference type="EC" id="2.7.13.3"/>
    </reaction>
</comment>
<accession>A0ABD6B3J1</accession>
<dbReference type="Gene3D" id="3.30.450.40">
    <property type="match status" value="1"/>
</dbReference>
<protein>
    <recommendedName>
        <fullName evidence="2">histidine kinase</fullName>
        <ecNumber evidence="2">2.7.13.3</ecNumber>
    </recommendedName>
</protein>
<dbReference type="Gene3D" id="1.10.287.130">
    <property type="match status" value="1"/>
</dbReference>
<dbReference type="PANTHER" id="PTHR43711:SF1">
    <property type="entry name" value="HISTIDINE KINASE 1"/>
    <property type="match status" value="1"/>
</dbReference>
<evidence type="ECO:0000313" key="10">
    <source>
        <dbReference type="Proteomes" id="UP001597111"/>
    </source>
</evidence>
<dbReference type="InterPro" id="IPR003661">
    <property type="entry name" value="HisK_dim/P_dom"/>
</dbReference>
<keyword evidence="4" id="KW-0808">Transferase</keyword>